<proteinExistence type="predicted"/>
<dbReference type="PANTHER" id="PTHR42104:SF2">
    <property type="entry name" value="GUANYL-SPECIFIC RIBONUCLEASE, PUTATIVE (AFU_ORTHOLOGUE AFUA_4G01200)-RELATED"/>
    <property type="match status" value="1"/>
</dbReference>
<reference evidence="7 8" key="1">
    <citation type="journal article" date="2023" name="Plant Dis.">
        <title>First Report of Diplodia intermedia Causing Canker and Dieback Diseases on Apple Trees in Canada.</title>
        <authorList>
            <person name="Ellouze W."/>
            <person name="Ilyukhin E."/>
            <person name="Sulman M."/>
            <person name="Ali S."/>
        </authorList>
    </citation>
    <scope>NUCLEOTIDE SEQUENCE [LARGE SCALE GENOMIC DNA]</scope>
    <source>
        <strain evidence="7 8">M45-28</strain>
    </source>
</reference>
<organism evidence="7 8">
    <name type="scientific">Diplodia intermedia</name>
    <dbReference type="NCBI Taxonomy" id="856260"/>
    <lineage>
        <taxon>Eukaryota</taxon>
        <taxon>Fungi</taxon>
        <taxon>Dikarya</taxon>
        <taxon>Ascomycota</taxon>
        <taxon>Pezizomycotina</taxon>
        <taxon>Dothideomycetes</taxon>
        <taxon>Dothideomycetes incertae sedis</taxon>
        <taxon>Botryosphaeriales</taxon>
        <taxon>Botryosphaeriaceae</taxon>
        <taxon>Diplodia</taxon>
    </lineage>
</organism>
<evidence type="ECO:0000256" key="6">
    <source>
        <dbReference type="SAM" id="SignalP"/>
    </source>
</evidence>
<evidence type="ECO:0000256" key="1">
    <source>
        <dbReference type="ARBA" id="ARBA00022722"/>
    </source>
</evidence>
<evidence type="ECO:0000313" key="7">
    <source>
        <dbReference type="EMBL" id="KAL1633026.1"/>
    </source>
</evidence>
<evidence type="ECO:0000256" key="2">
    <source>
        <dbReference type="ARBA" id="ARBA00022759"/>
    </source>
</evidence>
<dbReference type="Proteomes" id="UP001521184">
    <property type="component" value="Unassembled WGS sequence"/>
</dbReference>
<dbReference type="InterPro" id="IPR016191">
    <property type="entry name" value="Ribonuclease/ribotoxin"/>
</dbReference>
<dbReference type="Gene3D" id="3.10.450.30">
    <property type="entry name" value="Microbial ribonucleases"/>
    <property type="match status" value="1"/>
</dbReference>
<keyword evidence="4" id="KW-1015">Disulfide bond</keyword>
<keyword evidence="5" id="KW-0456">Lyase</keyword>
<dbReference type="InterPro" id="IPR000026">
    <property type="entry name" value="N1-like"/>
</dbReference>
<feature type="chain" id="PRO_5047523893" evidence="6">
    <location>
        <begin position="21"/>
        <end position="124"/>
    </location>
</feature>
<accession>A0ABR3T136</accession>
<keyword evidence="8" id="KW-1185">Reference proteome</keyword>
<dbReference type="EMBL" id="JAKEKT020000168">
    <property type="protein sequence ID" value="KAL1633026.1"/>
    <property type="molecule type" value="Genomic_DNA"/>
</dbReference>
<evidence type="ECO:0000256" key="4">
    <source>
        <dbReference type="ARBA" id="ARBA00023157"/>
    </source>
</evidence>
<keyword evidence="1" id="KW-0540">Nuclease</keyword>
<evidence type="ECO:0000256" key="3">
    <source>
        <dbReference type="ARBA" id="ARBA00022801"/>
    </source>
</evidence>
<feature type="signal peptide" evidence="6">
    <location>
        <begin position="1"/>
        <end position="20"/>
    </location>
</feature>
<keyword evidence="6" id="KW-0732">Signal</keyword>
<keyword evidence="2" id="KW-0255">Endonuclease</keyword>
<dbReference type="SUPFAM" id="SSF53933">
    <property type="entry name" value="Microbial ribonucleases"/>
    <property type="match status" value="1"/>
</dbReference>
<dbReference type="Pfam" id="PF00545">
    <property type="entry name" value="Ribonuclease"/>
    <property type="match status" value="1"/>
</dbReference>
<name>A0ABR3T136_9PEZI</name>
<evidence type="ECO:0000313" key="8">
    <source>
        <dbReference type="Proteomes" id="UP001521184"/>
    </source>
</evidence>
<protein>
    <submittedName>
        <fullName evidence="7">Uncharacterized protein</fullName>
    </submittedName>
</protein>
<dbReference type="PANTHER" id="PTHR42104">
    <property type="entry name" value="EXTRACELLULAR GUANYL-SPECIFIC RIBONUCLEASE RNTA (AFU_ORTHOLOGUE AFUA_4G03230)"/>
    <property type="match status" value="1"/>
</dbReference>
<gene>
    <name evidence="7" type="ORF">SLS58_011234</name>
</gene>
<comment type="caution">
    <text evidence="7">The sequence shown here is derived from an EMBL/GenBank/DDBJ whole genome shotgun (WGS) entry which is preliminary data.</text>
</comment>
<sequence>MPSIQSLFLAALCAATGALAVTCGTNTYTDAQIDSCVADIKRWDERQGPGAYPHKFNNYEGLSFGSYTGVLYEFPLLTSGPYRGGAPGADRCVAAYDVNTNTATNLGAMTHTGAASRNGFVKCT</sequence>
<keyword evidence="3" id="KW-0378">Hydrolase</keyword>
<evidence type="ECO:0000256" key="5">
    <source>
        <dbReference type="ARBA" id="ARBA00023239"/>
    </source>
</evidence>